<dbReference type="EMBL" id="CAJNDS010000047">
    <property type="protein sequence ID" value="CAE6932755.1"/>
    <property type="molecule type" value="Genomic_DNA"/>
</dbReference>
<keyword evidence="3" id="KW-1185">Reference proteome</keyword>
<accession>A0A812GU15</accession>
<feature type="coiled-coil region" evidence="1">
    <location>
        <begin position="107"/>
        <end position="134"/>
    </location>
</feature>
<evidence type="ECO:0000313" key="2">
    <source>
        <dbReference type="EMBL" id="CAE6932755.1"/>
    </source>
</evidence>
<protein>
    <submittedName>
        <fullName evidence="2">Uncharacterized protein</fullName>
    </submittedName>
</protein>
<sequence length="241" mass="26455">MPQCDLQCPNPFPGSDFPRAGPWRRATLEALPWPVPGVQSRRQVLAAFLFREPQAKCKKIINDAYFCARSPDLSSKPKTELPRPLARAFAEQVGLVGEFSKQSTFYLKEASQLIDRTRHRLAGLQHTLEKADKAGLVGRRLPLLQKMAANAASEAAEANSAAAGAKRLCDKAIKNASSGPLKEAEEQGKDLVTEPLMASLEAVRGPRAIVTPWSRHAAHPPGLYCQKVCENRPEPDEHFLS</sequence>
<name>A0A812GU15_9DINO</name>
<comment type="caution">
    <text evidence="2">The sequence shown here is derived from an EMBL/GenBank/DDBJ whole genome shotgun (WGS) entry which is preliminary data.</text>
</comment>
<dbReference type="OrthoDB" id="439005at2759"/>
<evidence type="ECO:0000313" key="3">
    <source>
        <dbReference type="Proteomes" id="UP000604046"/>
    </source>
</evidence>
<proteinExistence type="predicted"/>
<dbReference type="AlphaFoldDB" id="A0A812GU15"/>
<gene>
    <name evidence="2" type="ORF">SNAT2548_LOCUS914</name>
</gene>
<keyword evidence="1" id="KW-0175">Coiled coil</keyword>
<organism evidence="2 3">
    <name type="scientific">Symbiodinium natans</name>
    <dbReference type="NCBI Taxonomy" id="878477"/>
    <lineage>
        <taxon>Eukaryota</taxon>
        <taxon>Sar</taxon>
        <taxon>Alveolata</taxon>
        <taxon>Dinophyceae</taxon>
        <taxon>Suessiales</taxon>
        <taxon>Symbiodiniaceae</taxon>
        <taxon>Symbiodinium</taxon>
    </lineage>
</organism>
<reference evidence="2" key="1">
    <citation type="submission" date="2021-02" db="EMBL/GenBank/DDBJ databases">
        <authorList>
            <person name="Dougan E. K."/>
            <person name="Rhodes N."/>
            <person name="Thang M."/>
            <person name="Chan C."/>
        </authorList>
    </citation>
    <scope>NUCLEOTIDE SEQUENCE</scope>
</reference>
<evidence type="ECO:0000256" key="1">
    <source>
        <dbReference type="SAM" id="Coils"/>
    </source>
</evidence>
<dbReference type="Proteomes" id="UP000604046">
    <property type="component" value="Unassembled WGS sequence"/>
</dbReference>